<feature type="domain" description="DUF7950" evidence="2">
    <location>
        <begin position="136"/>
        <end position="264"/>
    </location>
</feature>
<keyword evidence="4" id="KW-1185">Reference proteome</keyword>
<dbReference type="Proteomes" id="UP001567538">
    <property type="component" value="Unassembled WGS sequence"/>
</dbReference>
<comment type="caution">
    <text evidence="3">The sequence shown here is derived from an EMBL/GenBank/DDBJ whole genome shotgun (WGS) entry which is preliminary data.</text>
</comment>
<protein>
    <recommendedName>
        <fullName evidence="2">DUF7950 domain-containing protein</fullName>
    </recommendedName>
</protein>
<organism evidence="3 4">
    <name type="scientific">Salvia divinorum</name>
    <name type="common">Maria pastora</name>
    <name type="synonym">Diviner's sage</name>
    <dbReference type="NCBI Taxonomy" id="28513"/>
    <lineage>
        <taxon>Eukaryota</taxon>
        <taxon>Viridiplantae</taxon>
        <taxon>Streptophyta</taxon>
        <taxon>Embryophyta</taxon>
        <taxon>Tracheophyta</taxon>
        <taxon>Spermatophyta</taxon>
        <taxon>Magnoliopsida</taxon>
        <taxon>eudicotyledons</taxon>
        <taxon>Gunneridae</taxon>
        <taxon>Pentapetalae</taxon>
        <taxon>asterids</taxon>
        <taxon>lamiids</taxon>
        <taxon>Lamiales</taxon>
        <taxon>Lamiaceae</taxon>
        <taxon>Nepetoideae</taxon>
        <taxon>Mentheae</taxon>
        <taxon>Salviinae</taxon>
        <taxon>Salvia</taxon>
        <taxon>Salvia subgen. Calosphace</taxon>
    </lineage>
</organism>
<evidence type="ECO:0000256" key="1">
    <source>
        <dbReference type="SAM" id="MobiDB-lite"/>
    </source>
</evidence>
<dbReference type="PANTHER" id="PTHR33595">
    <property type="entry name" value="VON WILLEBRAND FACTOR A DOMAIN PROTEIN"/>
    <property type="match status" value="1"/>
</dbReference>
<accession>A0ABD1FI92</accession>
<evidence type="ECO:0000313" key="4">
    <source>
        <dbReference type="Proteomes" id="UP001567538"/>
    </source>
</evidence>
<evidence type="ECO:0000313" key="3">
    <source>
        <dbReference type="EMBL" id="KAL1531576.1"/>
    </source>
</evidence>
<dbReference type="PANTHER" id="PTHR33595:SF4">
    <property type="entry name" value="EMB|CAB62340.1"/>
    <property type="match status" value="1"/>
</dbReference>
<feature type="region of interest" description="Disordered" evidence="1">
    <location>
        <begin position="28"/>
        <end position="90"/>
    </location>
</feature>
<dbReference type="EMBL" id="JBEAFC010000014">
    <property type="protein sequence ID" value="KAL1531576.1"/>
    <property type="molecule type" value="Genomic_DNA"/>
</dbReference>
<sequence>MRRWTDRSADSNNQTVMSRIMLRFRPIAPKPAGEEAGSAAAEQSRRDLTGRRVKRKYVRIRKRRCKRKVSEGGNPPSPPERSAVDDAPPPQKRAVTLQLLDERSGEMKWRDLDEGAVNWRRTADLSGCGGGGAVIATWIVVEGVTERFAEAAAVGLGFSDAERIHNLEKDTCPGFVSDHTNSVIWTNAAYRRMVAAEEEEAERGVSAWLVVKDDLPHFCPSFACRVRVTQQNRQGQKWNKIVPCDVWRMEFAGFAWKLDVNTALGLGF</sequence>
<gene>
    <name evidence="3" type="ORF">AAHA92_31700</name>
</gene>
<name>A0ABD1FI92_SALDI</name>
<dbReference type="InterPro" id="IPR057710">
    <property type="entry name" value="DUF7950"/>
</dbReference>
<proteinExistence type="predicted"/>
<feature type="compositionally biased region" description="Basic residues" evidence="1">
    <location>
        <begin position="51"/>
        <end position="67"/>
    </location>
</feature>
<reference evidence="3 4" key="1">
    <citation type="submission" date="2024-06" db="EMBL/GenBank/DDBJ databases">
        <title>A chromosome level genome sequence of Diviner's sage (Salvia divinorum).</title>
        <authorList>
            <person name="Ford S.A."/>
            <person name="Ro D.-K."/>
            <person name="Ness R.W."/>
            <person name="Phillips M.A."/>
        </authorList>
    </citation>
    <scope>NUCLEOTIDE SEQUENCE [LARGE SCALE GENOMIC DNA]</scope>
    <source>
        <strain evidence="3">SAF-2024a</strain>
        <tissue evidence="3">Leaf</tissue>
    </source>
</reference>
<dbReference type="Pfam" id="PF25821">
    <property type="entry name" value="DUF7950"/>
    <property type="match status" value="1"/>
</dbReference>
<dbReference type="AlphaFoldDB" id="A0ABD1FI92"/>
<evidence type="ECO:0000259" key="2">
    <source>
        <dbReference type="Pfam" id="PF25821"/>
    </source>
</evidence>